<dbReference type="STRING" id="1777141.AWB80_02909"/>
<protein>
    <submittedName>
        <fullName evidence="1">Uncharacterized protein</fullName>
    </submittedName>
</protein>
<dbReference type="AlphaFoldDB" id="A0A158B0Z3"/>
<dbReference type="Proteomes" id="UP000054911">
    <property type="component" value="Unassembled WGS sequence"/>
</dbReference>
<organism evidence="1 2">
    <name type="scientific">Caballeronia pedi</name>
    <dbReference type="NCBI Taxonomy" id="1777141"/>
    <lineage>
        <taxon>Bacteria</taxon>
        <taxon>Pseudomonadati</taxon>
        <taxon>Pseudomonadota</taxon>
        <taxon>Betaproteobacteria</taxon>
        <taxon>Burkholderiales</taxon>
        <taxon>Burkholderiaceae</taxon>
        <taxon>Caballeronia</taxon>
    </lineage>
</organism>
<reference evidence="1" key="1">
    <citation type="submission" date="2016-01" db="EMBL/GenBank/DDBJ databases">
        <authorList>
            <person name="Peeters C."/>
        </authorList>
    </citation>
    <scope>NUCLEOTIDE SEQUENCE [LARGE SCALE GENOMIC DNA]</scope>
    <source>
        <strain evidence="1">LMG 29323</strain>
    </source>
</reference>
<name>A0A158B0Z3_9BURK</name>
<evidence type="ECO:0000313" key="2">
    <source>
        <dbReference type="Proteomes" id="UP000054911"/>
    </source>
</evidence>
<proteinExistence type="predicted"/>
<comment type="caution">
    <text evidence="1">The sequence shown here is derived from an EMBL/GenBank/DDBJ whole genome shotgun (WGS) entry which is preliminary data.</text>
</comment>
<keyword evidence="2" id="KW-1185">Reference proteome</keyword>
<accession>A0A158B0Z3</accession>
<gene>
    <name evidence="1" type="ORF">AWB80_02909</name>
</gene>
<evidence type="ECO:0000313" key="1">
    <source>
        <dbReference type="EMBL" id="SAK63725.1"/>
    </source>
</evidence>
<sequence length="63" mass="7178">MTTYDDLRQLRRDLATVNAEHAQTFAAMQAAHERIVDRLDSCIARLDLLLESMEAAERTNSTK</sequence>
<dbReference type="EMBL" id="FCOE02000008">
    <property type="protein sequence ID" value="SAK63725.1"/>
    <property type="molecule type" value="Genomic_DNA"/>
</dbReference>